<evidence type="ECO:0000256" key="1">
    <source>
        <dbReference type="ARBA" id="ARBA00006018"/>
    </source>
</evidence>
<dbReference type="SUPFAM" id="SSF159127">
    <property type="entry name" value="HupF/HypC-like"/>
    <property type="match status" value="1"/>
</dbReference>
<dbReference type="EMBL" id="CP000482">
    <property type="protein sequence ID" value="ABL00379.1"/>
    <property type="molecule type" value="Genomic_DNA"/>
</dbReference>
<dbReference type="RefSeq" id="WP_011736628.1">
    <property type="nucleotide sequence ID" value="NC_008609.1"/>
</dbReference>
<dbReference type="NCBIfam" id="TIGR00074">
    <property type="entry name" value="hypC_hupF"/>
    <property type="match status" value="1"/>
</dbReference>
<dbReference type="eggNOG" id="COG0298">
    <property type="taxonomic scope" value="Bacteria"/>
</dbReference>
<dbReference type="STRING" id="338966.Ppro_2779"/>
<dbReference type="KEGG" id="ppd:Ppro_2779"/>
<dbReference type="HOGENOM" id="CLU_159381_2_0_7"/>
<dbReference type="PROSITE" id="PS01097">
    <property type="entry name" value="HUPF_HYPC"/>
    <property type="match status" value="1"/>
</dbReference>
<sequence>MCLAIPMRVLSIDGDTIVAEIDGVKREASLMIIGEEIGVGDYVVVHAGFVISRMDEKEALITLELMKEMKPESATASA</sequence>
<evidence type="ECO:0000313" key="2">
    <source>
        <dbReference type="EMBL" id="ABL00379.1"/>
    </source>
</evidence>
<dbReference type="FunFam" id="2.30.30.140:FF:000022">
    <property type="entry name" value="Hydrogenase assembly chaperone HybG"/>
    <property type="match status" value="1"/>
</dbReference>
<dbReference type="AlphaFoldDB" id="A1ASQ8"/>
<dbReference type="PANTHER" id="PTHR35177">
    <property type="entry name" value="HYDROGENASE MATURATION FACTOR HYBG"/>
    <property type="match status" value="1"/>
</dbReference>
<dbReference type="InterPro" id="IPR001109">
    <property type="entry name" value="Hydrogenase_HupF/HypC"/>
</dbReference>
<protein>
    <submittedName>
        <fullName evidence="2">Hydrogenase assembly chaperone hypC/hupF</fullName>
    </submittedName>
</protein>
<dbReference type="PANTHER" id="PTHR35177:SF2">
    <property type="entry name" value="HYDROGENASE MATURATION FACTOR HYBG"/>
    <property type="match status" value="1"/>
</dbReference>
<organism evidence="2 3">
    <name type="scientific">Pelobacter propionicus (strain DSM 2379 / NBRC 103807 / OttBd1)</name>
    <dbReference type="NCBI Taxonomy" id="338966"/>
    <lineage>
        <taxon>Bacteria</taxon>
        <taxon>Pseudomonadati</taxon>
        <taxon>Thermodesulfobacteriota</taxon>
        <taxon>Desulfuromonadia</taxon>
        <taxon>Desulfuromonadales</taxon>
        <taxon>Desulfuromonadaceae</taxon>
        <taxon>Pelobacter</taxon>
    </lineage>
</organism>
<dbReference type="InterPro" id="IPR019812">
    <property type="entry name" value="Hydgase_assmbl_chp_CS"/>
</dbReference>
<accession>A1ASQ8</accession>
<dbReference type="GO" id="GO:0005506">
    <property type="term" value="F:iron ion binding"/>
    <property type="evidence" value="ECO:0007669"/>
    <property type="project" value="TreeGrafter"/>
</dbReference>
<proteinExistence type="inferred from homology"/>
<dbReference type="Proteomes" id="UP000006732">
    <property type="component" value="Chromosome"/>
</dbReference>
<dbReference type="GO" id="GO:1902670">
    <property type="term" value="F:carbon dioxide binding"/>
    <property type="evidence" value="ECO:0007669"/>
    <property type="project" value="TreeGrafter"/>
</dbReference>
<dbReference type="PRINTS" id="PR00445">
    <property type="entry name" value="HUPFHYPC"/>
</dbReference>
<comment type="similarity">
    <text evidence="1">Belongs to the HupF/HypC family.</text>
</comment>
<dbReference type="Pfam" id="PF01455">
    <property type="entry name" value="HupF_HypC"/>
    <property type="match status" value="1"/>
</dbReference>
<reference evidence="2 3" key="1">
    <citation type="submission" date="2006-10" db="EMBL/GenBank/DDBJ databases">
        <title>Complete sequence of chromosome of Pelobacter propionicus DSM 2379.</title>
        <authorList>
            <consortium name="US DOE Joint Genome Institute"/>
            <person name="Copeland A."/>
            <person name="Lucas S."/>
            <person name="Lapidus A."/>
            <person name="Barry K."/>
            <person name="Detter J.C."/>
            <person name="Glavina del Rio T."/>
            <person name="Hammon N."/>
            <person name="Israni S."/>
            <person name="Dalin E."/>
            <person name="Tice H."/>
            <person name="Pitluck S."/>
            <person name="Saunders E."/>
            <person name="Brettin T."/>
            <person name="Bruce D."/>
            <person name="Han C."/>
            <person name="Tapia R."/>
            <person name="Schmutz J."/>
            <person name="Larimer F."/>
            <person name="Land M."/>
            <person name="Hauser L."/>
            <person name="Kyrpides N."/>
            <person name="Kim E."/>
            <person name="Lovley D."/>
            <person name="Richardson P."/>
        </authorList>
    </citation>
    <scope>NUCLEOTIDE SEQUENCE [LARGE SCALE GENOMIC DNA]</scope>
    <source>
        <strain evidence="3">DSM 2379 / NBRC 103807 / OttBd1</strain>
    </source>
</reference>
<name>A1ASQ8_PELPD</name>
<keyword evidence="3" id="KW-1185">Reference proteome</keyword>
<dbReference type="Gene3D" id="2.30.30.140">
    <property type="match status" value="1"/>
</dbReference>
<dbReference type="GO" id="GO:0051604">
    <property type="term" value="P:protein maturation"/>
    <property type="evidence" value="ECO:0007669"/>
    <property type="project" value="TreeGrafter"/>
</dbReference>
<gene>
    <name evidence="2" type="ordered locus">Ppro_2779</name>
</gene>
<evidence type="ECO:0000313" key="3">
    <source>
        <dbReference type="Proteomes" id="UP000006732"/>
    </source>
</evidence>
<dbReference type="OrthoDB" id="9806017at2"/>